<dbReference type="GO" id="GO:0007165">
    <property type="term" value="P:signal transduction"/>
    <property type="evidence" value="ECO:0007669"/>
    <property type="project" value="TreeGrafter"/>
</dbReference>
<dbReference type="GO" id="GO:0006021">
    <property type="term" value="P:inositol biosynthetic process"/>
    <property type="evidence" value="ECO:0007669"/>
    <property type="project" value="UniProtKB-UniPathway"/>
</dbReference>
<dbReference type="Pfam" id="PF00459">
    <property type="entry name" value="Inositol_P"/>
    <property type="match status" value="1"/>
</dbReference>
<dbReference type="GO" id="GO:0008934">
    <property type="term" value="F:inositol monophosphate 1-phosphatase activity"/>
    <property type="evidence" value="ECO:0007669"/>
    <property type="project" value="TreeGrafter"/>
</dbReference>
<evidence type="ECO:0000256" key="4">
    <source>
        <dbReference type="ARBA" id="ARBA00022801"/>
    </source>
</evidence>
<dbReference type="SUPFAM" id="SSF56655">
    <property type="entry name" value="Carbohydrate phosphatase"/>
    <property type="match status" value="1"/>
</dbReference>
<organism evidence="7 8">
    <name type="scientific">Candidatus Yonathbacteria bacterium RIFCSPHIGHO2_02_FULL_44_14</name>
    <dbReference type="NCBI Taxonomy" id="1802724"/>
    <lineage>
        <taxon>Bacteria</taxon>
        <taxon>Candidatus Yonathiibacteriota</taxon>
    </lineage>
</organism>
<feature type="binding site" evidence="6">
    <location>
        <position position="84"/>
    </location>
    <ligand>
        <name>Mg(2+)</name>
        <dbReference type="ChEBI" id="CHEBI:18420"/>
        <label>1</label>
        <note>catalytic</note>
    </ligand>
</feature>
<dbReference type="Proteomes" id="UP000179118">
    <property type="component" value="Unassembled WGS sequence"/>
</dbReference>
<proteinExistence type="predicted"/>
<comment type="caution">
    <text evidence="7">The sequence shown here is derived from an EMBL/GenBank/DDBJ whole genome shotgun (WGS) entry which is preliminary data.</text>
</comment>
<dbReference type="Gene3D" id="3.40.190.80">
    <property type="match status" value="1"/>
</dbReference>
<evidence type="ECO:0008006" key="9">
    <source>
        <dbReference type="Google" id="ProtNLM"/>
    </source>
</evidence>
<feature type="binding site" evidence="6">
    <location>
        <position position="66"/>
    </location>
    <ligand>
        <name>Mg(2+)</name>
        <dbReference type="ChEBI" id="CHEBI:18420"/>
        <label>1</label>
        <note>catalytic</note>
    </ligand>
</feature>
<dbReference type="PANTHER" id="PTHR20854:SF4">
    <property type="entry name" value="INOSITOL-1-MONOPHOSPHATASE-RELATED"/>
    <property type="match status" value="1"/>
</dbReference>
<dbReference type="FunFam" id="3.30.540.10:FF:000003">
    <property type="entry name" value="Inositol-1-monophosphatase"/>
    <property type="match status" value="1"/>
</dbReference>
<dbReference type="PROSITE" id="PS00629">
    <property type="entry name" value="IMP_1"/>
    <property type="match status" value="1"/>
</dbReference>
<dbReference type="Gene3D" id="3.30.540.10">
    <property type="entry name" value="Fructose-1,6-Bisphosphatase, subunit A, domain 1"/>
    <property type="match status" value="1"/>
</dbReference>
<sequence length="257" mass="28164">MEPYDFVINLVKDAGELLLKQSREAFEVTMKNNDPRDIVTAVDIAVNDFLVSALKKEFPTYGIYSEEGSGQTEEGEYVWTIDPIDGSSNFARHIPHFAICIGLIHNAAPILGVVYNPVTRELFSFKKGMGAYLNGERITVSSETDIKNASVLFHAGRKPELWQWGGEGYSKLLEHAKKTTNLAGSALDACFVAAGRVEANIYGRLSTMDIASAIGILIEAGGRVVDKEGIPVTFSKEPQKVFMSNNESIEKSILSIL</sequence>
<evidence type="ECO:0000256" key="3">
    <source>
        <dbReference type="ARBA" id="ARBA00022723"/>
    </source>
</evidence>
<feature type="binding site" evidence="6">
    <location>
        <position position="85"/>
    </location>
    <ligand>
        <name>Mg(2+)</name>
        <dbReference type="ChEBI" id="CHEBI:18420"/>
        <label>1</label>
        <note>catalytic</note>
    </ligand>
</feature>
<dbReference type="AlphaFoldDB" id="A0A1G2S5K4"/>
<comment type="pathway">
    <text evidence="2">Polyol metabolism; myo-inositol biosynthesis; myo-inositol from D-glucose 6-phosphate: step 2/2.</text>
</comment>
<protein>
    <recommendedName>
        <fullName evidence="9">Inositol-1-monophosphatase</fullName>
    </recommendedName>
</protein>
<evidence type="ECO:0000313" key="7">
    <source>
        <dbReference type="EMBL" id="OHA80360.1"/>
    </source>
</evidence>
<dbReference type="EMBL" id="MHUT01000022">
    <property type="protein sequence ID" value="OHA80360.1"/>
    <property type="molecule type" value="Genomic_DNA"/>
</dbReference>
<dbReference type="InterPro" id="IPR000760">
    <property type="entry name" value="Inositol_monophosphatase-like"/>
</dbReference>
<dbReference type="InterPro" id="IPR020552">
    <property type="entry name" value="Inositol_monoPase_Li-sen"/>
</dbReference>
<gene>
    <name evidence="7" type="ORF">A3D51_03530</name>
</gene>
<evidence type="ECO:0000256" key="1">
    <source>
        <dbReference type="ARBA" id="ARBA00001946"/>
    </source>
</evidence>
<feature type="binding site" evidence="6">
    <location>
        <position position="82"/>
    </location>
    <ligand>
        <name>Mg(2+)</name>
        <dbReference type="ChEBI" id="CHEBI:18420"/>
        <label>1</label>
        <note>catalytic</note>
    </ligand>
</feature>
<evidence type="ECO:0000256" key="6">
    <source>
        <dbReference type="PIRSR" id="PIRSR600760-2"/>
    </source>
</evidence>
<keyword evidence="4" id="KW-0378">Hydrolase</keyword>
<name>A0A1G2S5K4_9BACT</name>
<dbReference type="GO" id="GO:0046872">
    <property type="term" value="F:metal ion binding"/>
    <property type="evidence" value="ECO:0007669"/>
    <property type="project" value="UniProtKB-KW"/>
</dbReference>
<dbReference type="InterPro" id="IPR020583">
    <property type="entry name" value="Inositol_monoP_metal-BS"/>
</dbReference>
<evidence type="ECO:0000256" key="2">
    <source>
        <dbReference type="ARBA" id="ARBA00005152"/>
    </source>
</evidence>
<reference evidence="7 8" key="1">
    <citation type="journal article" date="2016" name="Nat. Commun.">
        <title>Thousands of microbial genomes shed light on interconnected biogeochemical processes in an aquifer system.</title>
        <authorList>
            <person name="Anantharaman K."/>
            <person name="Brown C.T."/>
            <person name="Hug L.A."/>
            <person name="Sharon I."/>
            <person name="Castelle C.J."/>
            <person name="Probst A.J."/>
            <person name="Thomas B.C."/>
            <person name="Singh A."/>
            <person name="Wilkins M.J."/>
            <person name="Karaoz U."/>
            <person name="Brodie E.L."/>
            <person name="Williams K.H."/>
            <person name="Hubbard S.S."/>
            <person name="Banfield J.F."/>
        </authorList>
    </citation>
    <scope>NUCLEOTIDE SEQUENCE [LARGE SCALE GENOMIC DNA]</scope>
</reference>
<feature type="binding site" evidence="6">
    <location>
        <position position="209"/>
    </location>
    <ligand>
        <name>Mg(2+)</name>
        <dbReference type="ChEBI" id="CHEBI:18420"/>
        <label>1</label>
        <note>catalytic</note>
    </ligand>
</feature>
<dbReference type="GO" id="GO:0046854">
    <property type="term" value="P:phosphatidylinositol phosphate biosynthetic process"/>
    <property type="evidence" value="ECO:0007669"/>
    <property type="project" value="InterPro"/>
</dbReference>
<dbReference type="PRINTS" id="PR00378">
    <property type="entry name" value="LIIMPHPHTASE"/>
</dbReference>
<evidence type="ECO:0000256" key="5">
    <source>
        <dbReference type="ARBA" id="ARBA00022842"/>
    </source>
</evidence>
<keyword evidence="3 6" id="KW-0479">Metal-binding</keyword>
<dbReference type="UniPathway" id="UPA00823">
    <property type="reaction ID" value="UER00788"/>
</dbReference>
<dbReference type="PANTHER" id="PTHR20854">
    <property type="entry name" value="INOSITOL MONOPHOSPHATASE"/>
    <property type="match status" value="1"/>
</dbReference>
<evidence type="ECO:0000313" key="8">
    <source>
        <dbReference type="Proteomes" id="UP000179118"/>
    </source>
</evidence>
<dbReference type="PRINTS" id="PR00377">
    <property type="entry name" value="IMPHPHTASES"/>
</dbReference>
<keyword evidence="5 6" id="KW-0460">Magnesium</keyword>
<comment type="cofactor">
    <cofactor evidence="1 6">
        <name>Mg(2+)</name>
        <dbReference type="ChEBI" id="CHEBI:18420"/>
    </cofactor>
</comment>
<accession>A0A1G2S5K4</accession>